<protein>
    <recommendedName>
        <fullName evidence="2">Tetratricopeptide repeat protein 38</fullName>
    </recommendedName>
</protein>
<dbReference type="PANTHER" id="PTHR16263:SF4">
    <property type="entry name" value="TETRATRICOPEPTIDE REPEAT PROTEIN 38"/>
    <property type="match status" value="1"/>
</dbReference>
<evidence type="ECO:0000256" key="4">
    <source>
        <dbReference type="ARBA" id="ARBA00022803"/>
    </source>
</evidence>
<evidence type="ECO:0000313" key="6">
    <source>
        <dbReference type="Proteomes" id="UP001059950"/>
    </source>
</evidence>
<keyword evidence="3" id="KW-0677">Repeat</keyword>
<comment type="similarity">
    <text evidence="1">Belongs to the TTC38 family.</text>
</comment>
<accession>A0ABY5GWP7</accession>
<gene>
    <name evidence="5" type="ORF">KDX31_05295</name>
</gene>
<reference evidence="5" key="1">
    <citation type="submission" date="2021-04" db="EMBL/GenBank/DDBJ databases">
        <title>Oceanospirillales bacteria with DddD are important DMSP degraders in coastal seawater.</title>
        <authorList>
            <person name="Liu J."/>
        </authorList>
    </citation>
    <scope>NUCLEOTIDE SEQUENCE</scope>
    <source>
        <strain evidence="5">GY6</strain>
    </source>
</reference>
<sequence length="400" mass="43705">MIEKRTGHTLSSDSPEAVRLYQQAVDLILGSESGAAEALDKALALDNNFALAAAARYCVAKDIGEADAVTYRESAEKASRSATQWEQAHIEVLFGLLDQPGATRERAFAYIRENPADLLVVSQLAGYLFFYAGPEKLDTVLNLLESVEGVLSDDWAYIARLGFAASEAGQRQRGRELIEKALEIRPQALFSIHGLAHVLHDEGAAEESAHLLQDWLRIHESGARTGQMYGHVQWHLALSEWQIGDREAARQRYLQFCAPDTTTCGPILTLADCGGFLLRDYLQSGQTRPLTKDVLSHIDKVWGMIGHPFIALHVAGLYASAGDIAGLERCQQAISETPDGVNHDTSQALVSALIDLERADNLQAAQTLSTISRGARIGIGGSNVERILIDLIEDRCRTPH</sequence>
<organism evidence="5 6">
    <name type="scientific">Amphritea atlantica</name>
    <dbReference type="NCBI Taxonomy" id="355243"/>
    <lineage>
        <taxon>Bacteria</taxon>
        <taxon>Pseudomonadati</taxon>
        <taxon>Pseudomonadota</taxon>
        <taxon>Gammaproteobacteria</taxon>
        <taxon>Oceanospirillales</taxon>
        <taxon>Oceanospirillaceae</taxon>
        <taxon>Amphritea</taxon>
    </lineage>
</organism>
<dbReference type="InterPro" id="IPR011990">
    <property type="entry name" value="TPR-like_helical_dom_sf"/>
</dbReference>
<dbReference type="EMBL" id="CP073344">
    <property type="protein sequence ID" value="UTW04425.1"/>
    <property type="molecule type" value="Genomic_DNA"/>
</dbReference>
<keyword evidence="4" id="KW-0802">TPR repeat</keyword>
<evidence type="ECO:0000256" key="1">
    <source>
        <dbReference type="ARBA" id="ARBA00005857"/>
    </source>
</evidence>
<proteinExistence type="inferred from homology"/>
<dbReference type="Proteomes" id="UP001059950">
    <property type="component" value="Chromosome"/>
</dbReference>
<dbReference type="PANTHER" id="PTHR16263">
    <property type="entry name" value="TETRATRICOPEPTIDE REPEAT PROTEIN 38"/>
    <property type="match status" value="1"/>
</dbReference>
<dbReference type="InterPro" id="IPR033891">
    <property type="entry name" value="TTC38"/>
</dbReference>
<dbReference type="Gene3D" id="1.25.40.10">
    <property type="entry name" value="Tetratricopeptide repeat domain"/>
    <property type="match status" value="1"/>
</dbReference>
<evidence type="ECO:0000313" key="5">
    <source>
        <dbReference type="EMBL" id="UTW04425.1"/>
    </source>
</evidence>
<name>A0ABY5GWP7_9GAMM</name>
<evidence type="ECO:0000256" key="3">
    <source>
        <dbReference type="ARBA" id="ARBA00022737"/>
    </source>
</evidence>
<evidence type="ECO:0000256" key="2">
    <source>
        <dbReference type="ARBA" id="ARBA00019992"/>
    </source>
</evidence>
<keyword evidence="6" id="KW-1185">Reference proteome</keyword>
<dbReference type="SUPFAM" id="SSF48452">
    <property type="entry name" value="TPR-like"/>
    <property type="match status" value="1"/>
</dbReference>